<dbReference type="Pfam" id="PF13439">
    <property type="entry name" value="Glyco_transf_4"/>
    <property type="match status" value="1"/>
</dbReference>
<dbReference type="PANTHER" id="PTHR46401">
    <property type="entry name" value="GLYCOSYLTRANSFERASE WBBK-RELATED"/>
    <property type="match status" value="1"/>
</dbReference>
<reference evidence="4 5" key="1">
    <citation type="submission" date="2013-06" db="EMBL/GenBank/DDBJ databases">
        <authorList>
            <person name="Weinstock G."/>
            <person name="Sodergren E."/>
            <person name="Lobos E.A."/>
            <person name="Fulton L."/>
            <person name="Fulton R."/>
            <person name="Courtney L."/>
            <person name="Fronick C."/>
            <person name="O'Laughlin M."/>
            <person name="Godfrey J."/>
            <person name="Wilson R.M."/>
            <person name="Miner T."/>
            <person name="Farmer C."/>
            <person name="Delehaunty K."/>
            <person name="Cordes M."/>
            <person name="Minx P."/>
            <person name="Tomlinson C."/>
            <person name="Chen J."/>
            <person name="Wollam A."/>
            <person name="Pepin K.H."/>
            <person name="Bhonagiri V."/>
            <person name="Zhang X."/>
            <person name="Warren W."/>
            <person name="Mitreva M."/>
            <person name="Mardis E.R."/>
            <person name="Wilson R.K."/>
        </authorList>
    </citation>
    <scope>NUCLEOTIDE SEQUENCE [LARGE SCALE GENOMIC DNA]</scope>
    <source>
        <strain evidence="4 5">F0570</strain>
    </source>
</reference>
<dbReference type="EMBL" id="AWUW01000001">
    <property type="protein sequence ID" value="ERJ69090.1"/>
    <property type="molecule type" value="Genomic_DNA"/>
</dbReference>
<protein>
    <submittedName>
        <fullName evidence="4">Glycosyltransferase, group 1 family protein</fullName>
    </submittedName>
</protein>
<dbReference type="AlphaFoldDB" id="A0A0E2LTI7"/>
<dbReference type="SUPFAM" id="SSF53756">
    <property type="entry name" value="UDP-Glycosyltransferase/glycogen phosphorylase"/>
    <property type="match status" value="1"/>
</dbReference>
<keyword evidence="1 4" id="KW-0808">Transferase</keyword>
<dbReference type="Gene3D" id="3.40.50.2000">
    <property type="entry name" value="Glycogen Phosphorylase B"/>
    <property type="match status" value="2"/>
</dbReference>
<evidence type="ECO:0000256" key="1">
    <source>
        <dbReference type="ARBA" id="ARBA00022679"/>
    </source>
</evidence>
<feature type="domain" description="Glycosyl transferase family 1" evidence="2">
    <location>
        <begin position="188"/>
        <end position="351"/>
    </location>
</feature>
<sequence>MNRIAFDAKRITSNATGLGNYSRFVVEALAAFHPEHRYYLCSPGKGNPALYSALQQREDIEWLLPEGRRMGGTFWRNFGVVPRLQKEGIDLFHGLSHELPLGIYGKGIATVVTIHDLIFIRYPHYYKPVDRLLYRLKYGHAARRADRVIAISEQTKRDVMEFFHVPADRIDVVYQGCSPAFGQATAEDESRARERYALPERYLLYVGSIETRKNLRLAVEALAHCRDRHIRLVAVGKRTPYCAEVQQCAERSGVADRLVMLHDVPFAFLPGIYRGAEVFVYPSRFEGFGIPIVEALASGVPVVAATGSCLEEAGGLSSLYTDPDDAEMMASMLDSILSDSSLREKMIADGRAYIERFSPEAVAQSLICVYDKVLQEKAPRSK</sequence>
<dbReference type="CDD" id="cd03809">
    <property type="entry name" value="GT4_MtfB-like"/>
    <property type="match status" value="1"/>
</dbReference>
<evidence type="ECO:0000259" key="2">
    <source>
        <dbReference type="Pfam" id="PF00534"/>
    </source>
</evidence>
<dbReference type="InterPro" id="IPR001296">
    <property type="entry name" value="Glyco_trans_1"/>
</dbReference>
<dbReference type="GO" id="GO:0016757">
    <property type="term" value="F:glycosyltransferase activity"/>
    <property type="evidence" value="ECO:0007669"/>
    <property type="project" value="InterPro"/>
</dbReference>
<evidence type="ECO:0000313" key="5">
    <source>
        <dbReference type="Proteomes" id="UP000016630"/>
    </source>
</evidence>
<organism evidence="4 5">
    <name type="scientific">Porphyromonas gingivalis F0570</name>
    <dbReference type="NCBI Taxonomy" id="1227271"/>
    <lineage>
        <taxon>Bacteria</taxon>
        <taxon>Pseudomonadati</taxon>
        <taxon>Bacteroidota</taxon>
        <taxon>Bacteroidia</taxon>
        <taxon>Bacteroidales</taxon>
        <taxon>Porphyromonadaceae</taxon>
        <taxon>Porphyromonas</taxon>
    </lineage>
</organism>
<evidence type="ECO:0000313" key="4">
    <source>
        <dbReference type="EMBL" id="ERJ69090.1"/>
    </source>
</evidence>
<comment type="caution">
    <text evidence="4">The sequence shown here is derived from an EMBL/GenBank/DDBJ whole genome shotgun (WGS) entry which is preliminary data.</text>
</comment>
<name>A0A0E2LTI7_PORGN</name>
<dbReference type="Proteomes" id="UP000016630">
    <property type="component" value="Unassembled WGS sequence"/>
</dbReference>
<dbReference type="InterPro" id="IPR028098">
    <property type="entry name" value="Glyco_trans_4-like_N"/>
</dbReference>
<gene>
    <name evidence="4" type="ORF">HMPREF1555_00045</name>
</gene>
<dbReference type="PATRIC" id="fig|1227271.3.peg.46"/>
<dbReference type="RefSeq" id="WP_021664852.1">
    <property type="nucleotide sequence ID" value="NZ_KI259103.1"/>
</dbReference>
<dbReference type="HOGENOM" id="CLU_009583_27_6_10"/>
<dbReference type="GO" id="GO:0009103">
    <property type="term" value="P:lipopolysaccharide biosynthetic process"/>
    <property type="evidence" value="ECO:0007669"/>
    <property type="project" value="TreeGrafter"/>
</dbReference>
<dbReference type="PANTHER" id="PTHR46401:SF2">
    <property type="entry name" value="GLYCOSYLTRANSFERASE WBBK-RELATED"/>
    <property type="match status" value="1"/>
</dbReference>
<proteinExistence type="predicted"/>
<feature type="domain" description="Glycosyltransferase subfamily 4-like N-terminal" evidence="3">
    <location>
        <begin position="17"/>
        <end position="178"/>
    </location>
</feature>
<dbReference type="Pfam" id="PF00534">
    <property type="entry name" value="Glycos_transf_1"/>
    <property type="match status" value="1"/>
</dbReference>
<evidence type="ECO:0000259" key="3">
    <source>
        <dbReference type="Pfam" id="PF13439"/>
    </source>
</evidence>
<accession>A0A0E2LTI7</accession>